<keyword evidence="3" id="KW-1185">Reference proteome</keyword>
<dbReference type="PANTHER" id="PTHR30251">
    <property type="entry name" value="PILUS ASSEMBLY CHAPERONE"/>
    <property type="match status" value="1"/>
</dbReference>
<gene>
    <name evidence="2" type="ORF">GEMMAAP_08300</name>
</gene>
<feature type="signal peptide" evidence="1">
    <location>
        <begin position="1"/>
        <end position="20"/>
    </location>
</feature>
<protein>
    <submittedName>
        <fullName evidence="2">Uncharacterized protein</fullName>
    </submittedName>
</protein>
<sequence>MPRFVLVAALTALVPSSASAQLAIDKLDLFLRPDGTDQRSGVLTVRNDGQTAAQAVVRLEDWDRAPDGNNRFFPAGTVPGSCAPSLQVFPQALTLKPGETQSVRIDYTGPASRAKECWSLVVVETPAPRAQANGRQLLYNIRSGLKVYVAPEGLTLHGEVEGLSVARTKSNGRDQDVAIVAFANKGARHFVTKARIEIRREDNSLVQTVDLPPMYALPGATMHATAVLPTLPAGRYLLISVVDYGGSEIAAGMYTHEVR</sequence>
<dbReference type="InterPro" id="IPR050643">
    <property type="entry name" value="Periplasmic_pilus_chap"/>
</dbReference>
<dbReference type="SUPFAM" id="SSF49354">
    <property type="entry name" value="PapD-like"/>
    <property type="match status" value="1"/>
</dbReference>
<dbReference type="InterPro" id="IPR008962">
    <property type="entry name" value="PapD-like_sf"/>
</dbReference>
<dbReference type="STRING" id="1379270.GEMMAAP_08300"/>
<evidence type="ECO:0000313" key="3">
    <source>
        <dbReference type="Proteomes" id="UP000076404"/>
    </source>
</evidence>
<dbReference type="GO" id="GO:0071555">
    <property type="term" value="P:cell wall organization"/>
    <property type="evidence" value="ECO:0007669"/>
    <property type="project" value="InterPro"/>
</dbReference>
<keyword evidence="1" id="KW-0732">Signal</keyword>
<evidence type="ECO:0000313" key="2">
    <source>
        <dbReference type="EMBL" id="AMW04834.1"/>
    </source>
</evidence>
<dbReference type="PANTHER" id="PTHR30251:SF4">
    <property type="entry name" value="SLR1668 PROTEIN"/>
    <property type="match status" value="1"/>
</dbReference>
<dbReference type="RefSeq" id="WP_026850605.1">
    <property type="nucleotide sequence ID" value="NZ_CP011454.1"/>
</dbReference>
<dbReference type="InterPro" id="IPR013783">
    <property type="entry name" value="Ig-like_fold"/>
</dbReference>
<proteinExistence type="predicted"/>
<organism evidence="2 3">
    <name type="scientific">Gemmatimonas phototrophica</name>
    <dbReference type="NCBI Taxonomy" id="1379270"/>
    <lineage>
        <taxon>Bacteria</taxon>
        <taxon>Pseudomonadati</taxon>
        <taxon>Gemmatimonadota</taxon>
        <taxon>Gemmatimonadia</taxon>
        <taxon>Gemmatimonadales</taxon>
        <taxon>Gemmatimonadaceae</taxon>
        <taxon>Gemmatimonas</taxon>
    </lineage>
</organism>
<dbReference type="KEGG" id="gph:GEMMAAP_08300"/>
<dbReference type="eggNOG" id="COG3121">
    <property type="taxonomic scope" value="Bacteria"/>
</dbReference>
<feature type="chain" id="PRO_5007506501" evidence="1">
    <location>
        <begin position="21"/>
        <end position="259"/>
    </location>
</feature>
<dbReference type="OrthoDB" id="30783at2"/>
<dbReference type="Proteomes" id="UP000076404">
    <property type="component" value="Chromosome"/>
</dbReference>
<name>A0A143BK73_9BACT</name>
<dbReference type="AlphaFoldDB" id="A0A143BK73"/>
<dbReference type="EMBL" id="CP011454">
    <property type="protein sequence ID" value="AMW04834.1"/>
    <property type="molecule type" value="Genomic_DNA"/>
</dbReference>
<reference evidence="2 3" key="1">
    <citation type="journal article" date="2014" name="Proc. Natl. Acad. Sci. U.S.A.">
        <title>Functional type 2 photosynthetic reaction centers found in the rare bacterial phylum Gemmatimonadetes.</title>
        <authorList>
            <person name="Zeng Y."/>
            <person name="Feng F."/>
            <person name="Medova H."/>
            <person name="Dean J."/>
            <person name="Koblizek M."/>
        </authorList>
    </citation>
    <scope>NUCLEOTIDE SEQUENCE [LARGE SCALE GENOMIC DNA]</scope>
    <source>
        <strain evidence="2 3">AP64</strain>
    </source>
</reference>
<evidence type="ECO:0000256" key="1">
    <source>
        <dbReference type="SAM" id="SignalP"/>
    </source>
</evidence>
<accession>A0A143BK73</accession>
<dbReference type="Gene3D" id="2.60.40.10">
    <property type="entry name" value="Immunoglobulins"/>
    <property type="match status" value="1"/>
</dbReference>
<reference evidence="2 3" key="2">
    <citation type="journal article" date="2016" name="Environ. Microbiol. Rep.">
        <title>Metagenomic evidence for the presence of phototrophic Gemmatimonadetes bacteria in diverse environments.</title>
        <authorList>
            <person name="Zeng Y."/>
            <person name="Baumbach J."/>
            <person name="Barbosa E.G."/>
            <person name="Azevedo V."/>
            <person name="Zhang C."/>
            <person name="Koblizek M."/>
        </authorList>
    </citation>
    <scope>NUCLEOTIDE SEQUENCE [LARGE SCALE GENOMIC DNA]</scope>
    <source>
        <strain evidence="2 3">AP64</strain>
    </source>
</reference>
<dbReference type="GO" id="GO:0030288">
    <property type="term" value="C:outer membrane-bounded periplasmic space"/>
    <property type="evidence" value="ECO:0007669"/>
    <property type="project" value="InterPro"/>
</dbReference>